<keyword evidence="2" id="KW-1185">Reference proteome</keyword>
<dbReference type="RefSeq" id="WP_261935863.1">
    <property type="nucleotide sequence ID" value="NZ_AP018817.1"/>
</dbReference>
<protein>
    <recommendedName>
        <fullName evidence="3">Helix-turn-helix domain-containing protein</fullName>
    </recommendedName>
</protein>
<reference evidence="1" key="1">
    <citation type="submission" date="2018-07" db="EMBL/GenBank/DDBJ databases">
        <title>Complete genome sequence of Sphingomonas bisphenolicum strain AO1, a bisphenol A degradative bacterium isolated from Japanese farm field.</title>
        <authorList>
            <person name="Murakami M."/>
            <person name="Koh M."/>
            <person name="Koba S."/>
            <person name="Matsumura Y."/>
        </authorList>
    </citation>
    <scope>NUCLEOTIDE SEQUENCE</scope>
    <source>
        <strain evidence="1">AO1</strain>
    </source>
</reference>
<organism evidence="1 2">
    <name type="scientific">Sphingomonas bisphenolicum</name>
    <dbReference type="NCBI Taxonomy" id="296544"/>
    <lineage>
        <taxon>Bacteria</taxon>
        <taxon>Pseudomonadati</taxon>
        <taxon>Pseudomonadota</taxon>
        <taxon>Alphaproteobacteria</taxon>
        <taxon>Sphingomonadales</taxon>
        <taxon>Sphingomonadaceae</taxon>
        <taxon>Sphingomonas</taxon>
    </lineage>
</organism>
<sequence length="62" mass="6673">MELLLNNKDARSALGGIGNTSFFALINQGKLKRVKIGRRTFVTVESVREVAQGAADPAARKS</sequence>
<proteinExistence type="predicted"/>
<dbReference type="Proteomes" id="UP001059971">
    <property type="component" value="Chromosome 1"/>
</dbReference>
<evidence type="ECO:0000313" key="1">
    <source>
        <dbReference type="EMBL" id="BBF68417.1"/>
    </source>
</evidence>
<accession>A0ABM7FXM0</accession>
<dbReference type="EMBL" id="AP018817">
    <property type="protein sequence ID" value="BBF68417.1"/>
    <property type="molecule type" value="Genomic_DNA"/>
</dbReference>
<evidence type="ECO:0000313" key="2">
    <source>
        <dbReference type="Proteomes" id="UP001059971"/>
    </source>
</evidence>
<gene>
    <name evidence="1" type="ORF">SBA_ch1_06170</name>
</gene>
<name>A0ABM7FXM0_9SPHN</name>
<evidence type="ECO:0008006" key="3">
    <source>
        <dbReference type="Google" id="ProtNLM"/>
    </source>
</evidence>